<reference evidence="1" key="2">
    <citation type="submission" date="2015-06" db="UniProtKB">
        <authorList>
            <consortium name="EnsemblProtists"/>
        </authorList>
    </citation>
    <scope>IDENTIFICATION</scope>
    <source>
        <strain evidence="1">Emoy2</strain>
    </source>
</reference>
<accession>M4BCD4</accession>
<dbReference type="EMBL" id="JH598126">
    <property type="status" value="NOT_ANNOTATED_CDS"/>
    <property type="molecule type" value="Genomic_DNA"/>
</dbReference>
<keyword evidence="2" id="KW-1185">Reference proteome</keyword>
<proteinExistence type="predicted"/>
<dbReference type="EnsemblProtists" id="HpaT803950">
    <property type="protein sequence ID" value="HpaP803950"/>
    <property type="gene ID" value="HpaG803950"/>
</dbReference>
<dbReference type="AlphaFoldDB" id="M4BCD4"/>
<dbReference type="STRING" id="559515.M4BCD4"/>
<dbReference type="HOGENOM" id="CLU_2693055_0_0_1"/>
<reference evidence="2" key="1">
    <citation type="journal article" date="2010" name="Science">
        <title>Signatures of adaptation to obligate biotrophy in the Hyaloperonospora arabidopsidis genome.</title>
        <authorList>
            <person name="Baxter L."/>
            <person name="Tripathy S."/>
            <person name="Ishaque N."/>
            <person name="Boot N."/>
            <person name="Cabral A."/>
            <person name="Kemen E."/>
            <person name="Thines M."/>
            <person name="Ah-Fong A."/>
            <person name="Anderson R."/>
            <person name="Badejoko W."/>
            <person name="Bittner-Eddy P."/>
            <person name="Boore J.L."/>
            <person name="Chibucos M.C."/>
            <person name="Coates M."/>
            <person name="Dehal P."/>
            <person name="Delehaunty K."/>
            <person name="Dong S."/>
            <person name="Downton P."/>
            <person name="Dumas B."/>
            <person name="Fabro G."/>
            <person name="Fronick C."/>
            <person name="Fuerstenberg S.I."/>
            <person name="Fulton L."/>
            <person name="Gaulin E."/>
            <person name="Govers F."/>
            <person name="Hughes L."/>
            <person name="Humphray S."/>
            <person name="Jiang R.H."/>
            <person name="Judelson H."/>
            <person name="Kamoun S."/>
            <person name="Kyung K."/>
            <person name="Meijer H."/>
            <person name="Minx P."/>
            <person name="Morris P."/>
            <person name="Nelson J."/>
            <person name="Phuntumart V."/>
            <person name="Qutob D."/>
            <person name="Rehmany A."/>
            <person name="Rougon-Cardoso A."/>
            <person name="Ryden P."/>
            <person name="Torto-Alalibo T."/>
            <person name="Studholme D."/>
            <person name="Wang Y."/>
            <person name="Win J."/>
            <person name="Wood J."/>
            <person name="Clifton S.W."/>
            <person name="Rogers J."/>
            <person name="Van den Ackerveken G."/>
            <person name="Jones J.D."/>
            <person name="McDowell J.M."/>
            <person name="Beynon J."/>
            <person name="Tyler B.M."/>
        </authorList>
    </citation>
    <scope>NUCLEOTIDE SEQUENCE [LARGE SCALE GENOMIC DNA]</scope>
    <source>
        <strain evidence="2">Emoy2</strain>
    </source>
</reference>
<evidence type="ECO:0000313" key="2">
    <source>
        <dbReference type="Proteomes" id="UP000011713"/>
    </source>
</evidence>
<organism evidence="1 2">
    <name type="scientific">Hyaloperonospora arabidopsidis (strain Emoy2)</name>
    <name type="common">Downy mildew agent</name>
    <name type="synonym">Peronospora arabidopsidis</name>
    <dbReference type="NCBI Taxonomy" id="559515"/>
    <lineage>
        <taxon>Eukaryota</taxon>
        <taxon>Sar</taxon>
        <taxon>Stramenopiles</taxon>
        <taxon>Oomycota</taxon>
        <taxon>Peronosporomycetes</taxon>
        <taxon>Peronosporales</taxon>
        <taxon>Peronosporaceae</taxon>
        <taxon>Hyaloperonospora</taxon>
    </lineage>
</organism>
<dbReference type="Proteomes" id="UP000011713">
    <property type="component" value="Unassembled WGS sequence"/>
</dbReference>
<protein>
    <submittedName>
        <fullName evidence="1">Uncharacterized protein</fullName>
    </submittedName>
</protein>
<dbReference type="InParanoid" id="M4BCD4"/>
<evidence type="ECO:0000313" key="1">
    <source>
        <dbReference type="EnsemblProtists" id="HpaP803950"/>
    </source>
</evidence>
<sequence>MIEPKLYYMDVTIAQRVTIERCALMLVVNKSDLAGAGIEFEMQRIQKSSRNRLLKCAMVTYNSKSQDAEHEVLD</sequence>
<name>M4BCD4_HYAAE</name>
<dbReference type="VEuPathDB" id="FungiDB:HpaG803950"/>